<gene>
    <name evidence="5" type="ORF">A2Y62_10885</name>
</gene>
<dbReference type="AlphaFoldDB" id="A0A1F5VUI4"/>
<comment type="caution">
    <text evidence="5">The sequence shown here is derived from an EMBL/GenBank/DDBJ whole genome shotgun (WGS) entry which is preliminary data.</text>
</comment>
<comment type="similarity">
    <text evidence="1">Belongs to the UbiD family.</text>
</comment>
<dbReference type="NCBIfam" id="TIGR00148">
    <property type="entry name" value="UbiD family decarboxylase"/>
    <property type="match status" value="1"/>
</dbReference>
<dbReference type="PANTHER" id="PTHR30108">
    <property type="entry name" value="3-OCTAPRENYL-4-HYDROXYBENZOATE CARBOXY-LYASE-RELATED"/>
    <property type="match status" value="1"/>
</dbReference>
<protein>
    <submittedName>
        <fullName evidence="5">Menaquinone biosynthesis decarboxylase</fullName>
    </submittedName>
</protein>
<dbReference type="InterPro" id="IPR022390">
    <property type="entry name" value="HBDC"/>
</dbReference>
<dbReference type="PANTHER" id="PTHR30108:SF17">
    <property type="entry name" value="FERULIC ACID DECARBOXYLASE 1"/>
    <property type="match status" value="1"/>
</dbReference>
<evidence type="ECO:0000259" key="3">
    <source>
        <dbReference type="Pfam" id="PF20695"/>
    </source>
</evidence>
<dbReference type="STRING" id="1817863.A2Y62_10885"/>
<dbReference type="Proteomes" id="UP000178943">
    <property type="component" value="Unassembled WGS sequence"/>
</dbReference>
<evidence type="ECO:0000259" key="2">
    <source>
        <dbReference type="Pfam" id="PF01977"/>
    </source>
</evidence>
<dbReference type="Gene3D" id="3.40.1670.10">
    <property type="entry name" value="UbiD C-terminal domain-like"/>
    <property type="match status" value="1"/>
</dbReference>
<dbReference type="EMBL" id="MFGW01000073">
    <property type="protein sequence ID" value="OGF67045.1"/>
    <property type="molecule type" value="Genomic_DNA"/>
</dbReference>
<evidence type="ECO:0000313" key="5">
    <source>
        <dbReference type="EMBL" id="OGF67045.1"/>
    </source>
</evidence>
<dbReference type="SUPFAM" id="SSF50475">
    <property type="entry name" value="FMN-binding split barrel"/>
    <property type="match status" value="1"/>
</dbReference>
<dbReference type="GO" id="GO:0008694">
    <property type="term" value="F:4-hydroxy-3-polyprenylbenzoate decarboxylase activity"/>
    <property type="evidence" value="ECO:0007669"/>
    <property type="project" value="TreeGrafter"/>
</dbReference>
<organism evidence="5 6">
    <name type="scientific">Candidatus Fischerbacteria bacterium RBG_13_37_8</name>
    <dbReference type="NCBI Taxonomy" id="1817863"/>
    <lineage>
        <taxon>Bacteria</taxon>
        <taxon>Candidatus Fischeribacteriota</taxon>
    </lineage>
</organism>
<dbReference type="NCBIfam" id="TIGR03701">
    <property type="entry name" value="mena_SCO4490"/>
    <property type="match status" value="1"/>
</dbReference>
<dbReference type="GO" id="GO:0006744">
    <property type="term" value="P:ubiquinone biosynthetic process"/>
    <property type="evidence" value="ECO:0007669"/>
    <property type="project" value="TreeGrafter"/>
</dbReference>
<evidence type="ECO:0000313" key="6">
    <source>
        <dbReference type="Proteomes" id="UP000178943"/>
    </source>
</evidence>
<dbReference type="GO" id="GO:0005829">
    <property type="term" value="C:cytosol"/>
    <property type="evidence" value="ECO:0007669"/>
    <property type="project" value="TreeGrafter"/>
</dbReference>
<proteinExistence type="inferred from homology"/>
<accession>A0A1F5VUI4</accession>
<feature type="domain" description="3-octaprenyl-4-hydroxybenzoate carboxy-lyase-like C-terminal" evidence="4">
    <location>
        <begin position="321"/>
        <end position="444"/>
    </location>
</feature>
<sequence length="482" mass="54659">MIKDLREYIVILEREKELLRVKQEIDCNLEITEIADRTVKAGGPALLFENVRGHNYPVLINAFSSLKRIALAAGVNDINDITGRIEGIVNFAPSEGIINTLASLASLANELRGVSPKIIRTGSCKEEIHTKDASLDKFPILKCWPLDRGKFITFPLVFTKDPESEIRNCGVYRMQVYDERTTGMHWHIHHQGAAHYIKYKALNRKMEVAVAIGAPPAAILAAVAPLPDDFYEMLFAGFLQKKSIEMVKCETIDLEVPAESEIVLEGYVNPGEERVEGPFGDHTGFYSLEEQYPVFHITCITHRKNPLYHSIIVGRPPTEDCYIGKTVERIFLPLIRKQHPEIIDINMPFEGVFHNLMIVSIKKAYPGHARKTMNAIWSLGQAMFSKVVIVVDDWVNVHDISEVAWVVMNYIDPQRDIQFMMGPVETLEHATNIPYYGSKMGIDATKKIPGEGFHRKWPEPILMEPTVKEKLAPLWEMLVKNF</sequence>
<evidence type="ECO:0000256" key="1">
    <source>
        <dbReference type="ARBA" id="ARBA00010021"/>
    </source>
</evidence>
<feature type="domain" description="3-octaprenyl-4-hydroxybenzoate carboxy-lyase-like N-terminal" evidence="3">
    <location>
        <begin position="11"/>
        <end position="80"/>
    </location>
</feature>
<dbReference type="Pfam" id="PF20696">
    <property type="entry name" value="UbiD_C"/>
    <property type="match status" value="1"/>
</dbReference>
<dbReference type="SUPFAM" id="SSF143968">
    <property type="entry name" value="UbiD C-terminal domain-like"/>
    <property type="match status" value="1"/>
</dbReference>
<name>A0A1F5VUI4_9BACT</name>
<dbReference type="InterPro" id="IPR048304">
    <property type="entry name" value="UbiD_Rift_dom"/>
</dbReference>
<dbReference type="InterPro" id="IPR049383">
    <property type="entry name" value="UbiD-like_N"/>
</dbReference>
<dbReference type="Pfam" id="PF20695">
    <property type="entry name" value="UbiD_N"/>
    <property type="match status" value="1"/>
</dbReference>
<dbReference type="InterPro" id="IPR049381">
    <property type="entry name" value="UbiD-like_C"/>
</dbReference>
<dbReference type="Pfam" id="PF01977">
    <property type="entry name" value="UbiD"/>
    <property type="match status" value="1"/>
</dbReference>
<dbReference type="InterPro" id="IPR002830">
    <property type="entry name" value="UbiD"/>
</dbReference>
<reference evidence="5 6" key="1">
    <citation type="journal article" date="2016" name="Nat. Commun.">
        <title>Thousands of microbial genomes shed light on interconnected biogeochemical processes in an aquifer system.</title>
        <authorList>
            <person name="Anantharaman K."/>
            <person name="Brown C.T."/>
            <person name="Hug L.A."/>
            <person name="Sharon I."/>
            <person name="Castelle C.J."/>
            <person name="Probst A.J."/>
            <person name="Thomas B.C."/>
            <person name="Singh A."/>
            <person name="Wilkins M.J."/>
            <person name="Karaoz U."/>
            <person name="Brodie E.L."/>
            <person name="Williams K.H."/>
            <person name="Hubbard S.S."/>
            <person name="Banfield J.F."/>
        </authorList>
    </citation>
    <scope>NUCLEOTIDE SEQUENCE [LARGE SCALE GENOMIC DNA]</scope>
</reference>
<feature type="domain" description="3-octaprenyl-4-hydroxybenzoate carboxy-lyase-like Rift-related" evidence="2">
    <location>
        <begin position="121"/>
        <end position="316"/>
    </location>
</feature>
<evidence type="ECO:0000259" key="4">
    <source>
        <dbReference type="Pfam" id="PF20696"/>
    </source>
</evidence>